<feature type="transmembrane region" description="Helical" evidence="1">
    <location>
        <begin position="142"/>
        <end position="159"/>
    </location>
</feature>
<evidence type="ECO:0000313" key="2">
    <source>
        <dbReference type="EMBL" id="QSQ13745.1"/>
    </source>
</evidence>
<accession>A0ABX7N4U4</accession>
<keyword evidence="3" id="KW-1185">Reference proteome</keyword>
<keyword evidence="1" id="KW-1133">Transmembrane helix</keyword>
<feature type="transmembrane region" description="Helical" evidence="1">
    <location>
        <begin position="87"/>
        <end position="104"/>
    </location>
</feature>
<evidence type="ECO:0000256" key="1">
    <source>
        <dbReference type="SAM" id="Phobius"/>
    </source>
</evidence>
<reference evidence="2 3" key="1">
    <citation type="submission" date="2021-02" db="EMBL/GenBank/DDBJ databases">
        <title>De Novo genome assembly of isolated myxobacteria.</title>
        <authorList>
            <person name="Stevens D.C."/>
        </authorList>
    </citation>
    <scope>NUCLEOTIDE SEQUENCE [LARGE SCALE GENOMIC DNA]</scope>
    <source>
        <strain evidence="2 3">SCHIC003</strain>
    </source>
</reference>
<feature type="transmembrane region" description="Helical" evidence="1">
    <location>
        <begin position="48"/>
        <end position="66"/>
    </location>
</feature>
<evidence type="ECO:0000313" key="3">
    <source>
        <dbReference type="Proteomes" id="UP000663090"/>
    </source>
</evidence>
<name>A0ABX7N4U4_9BACT</name>
<gene>
    <name evidence="2" type="ORF">JY572_36360</name>
</gene>
<feature type="transmembrane region" description="Helical" evidence="1">
    <location>
        <begin position="116"/>
        <end position="133"/>
    </location>
</feature>
<dbReference type="EMBL" id="CP071091">
    <property type="protein sequence ID" value="QSQ13745.1"/>
    <property type="molecule type" value="Genomic_DNA"/>
</dbReference>
<keyword evidence="1" id="KW-0812">Transmembrane</keyword>
<sequence length="197" mass="19919">MALGCVLMLPGVGLAVEAPPPLEPLPRLDAPRGESGGRKVGRVAAEAGMMWAAAMGTGFAGLLIGASQPDDDDSPSSTQKYADWERGFLLGAAVGAPFGVMLGGKMAKGKGAPEGVLLGALAGGGMAVLTAHLRPQEKVEDTMFLLVPAFSMLGSLIGYELSHASNLPSRSTDTTVSILPAVSVDTKGSALGLTGQF</sequence>
<organism evidence="2 3">
    <name type="scientific">Myxococcus landrumensis</name>
    <dbReference type="NCBI Taxonomy" id="2813577"/>
    <lineage>
        <taxon>Bacteria</taxon>
        <taxon>Pseudomonadati</taxon>
        <taxon>Myxococcota</taxon>
        <taxon>Myxococcia</taxon>
        <taxon>Myxococcales</taxon>
        <taxon>Cystobacterineae</taxon>
        <taxon>Myxococcaceae</taxon>
        <taxon>Myxococcus</taxon>
    </lineage>
</organism>
<dbReference type="Proteomes" id="UP000663090">
    <property type="component" value="Chromosome"/>
</dbReference>
<proteinExistence type="predicted"/>
<protein>
    <submittedName>
        <fullName evidence="2">Uncharacterized protein</fullName>
    </submittedName>
</protein>
<dbReference type="RefSeq" id="WP_206715548.1">
    <property type="nucleotide sequence ID" value="NZ_CP071091.1"/>
</dbReference>
<keyword evidence="1" id="KW-0472">Membrane</keyword>